<sequence length="819" mass="92390">GSSSSKKFRKDSCSSEQTVKLKDALNAEIKIIPTKTEDKKESDKKCSLCNSSKHLLRVEEGLKFRVNEAIDIELYLNDLLSEADKISIVKPILLCPLCYNIVKKYIEQKSRIASLEAARCLDDSNYHRKKLSDLEIKEKAFNAKVAVRLKKLQEDNDVRKSSTDKVTRVTKKSNASSMTDPIQSGGADVETYQLLLGERDKELAKLDRYLKSTAKVKDLAIEAQNKMKKKNDDLEKKIQNLEKAVNLNGNEKTLIDEICRMNDNLDIFKSENDILNKANSKLVSEVEEIREKMISLEKIQATSEELAKKLSLEKSNVDKCLLETNLVLKEKEDELSEKGDKIEALNEELIKLKKDLRNCIQVSSNLVNSKSISSLKEEIAKKDIALKQTKGKISEREAELTTKAKRIISFKIEKSKLEKRIMEFEKIFSNSSDLSSKQVTVKLKEQADIVSKLKTDLINANKEIESREIDNAETLALLNSEMKELKKDLVTKNEKLKTLDSSTSSLKISLTKIEGEKNNLVSVLQTIRGLENKRSEPSFSSNDSIPTHLNNSNNRIVDKMPFNPLNATDVFGVGITVLSQSHQRKCFVLSNNLFLSFSHTYSQFRGGTCRDKNILKKIYDHQWEIFSKQYKSDELSDILISILFSETFFFFFGNLPEGKIRRKLKETDKLLKNPTNMSEAAEIVVTTPILIDVLDNSPTSLTSSVSTTNSISSVPSLVPNQGNFIRLRSDLVATTSNRSTSLNSILNSNPLISHPTRNFFGNIPNGSANLPPRLPPPPPIQQAMIPMVRDLQMSYSNQIPLQPIDHINHSALPNARLHL</sequence>
<dbReference type="EMBL" id="HACA01029721">
    <property type="protein sequence ID" value="CDW47082.1"/>
    <property type="molecule type" value="Transcribed_RNA"/>
</dbReference>
<protein>
    <submittedName>
        <fullName evidence="3">Uncharacterized protein</fullName>
    </submittedName>
</protein>
<name>A0A0K2VA80_LEPSM</name>
<evidence type="ECO:0000256" key="2">
    <source>
        <dbReference type="SAM" id="MobiDB-lite"/>
    </source>
</evidence>
<evidence type="ECO:0000256" key="1">
    <source>
        <dbReference type="SAM" id="Coils"/>
    </source>
</evidence>
<evidence type="ECO:0000313" key="3">
    <source>
        <dbReference type="EMBL" id="CDW47082.1"/>
    </source>
</evidence>
<feature type="region of interest" description="Disordered" evidence="2">
    <location>
        <begin position="160"/>
        <end position="182"/>
    </location>
</feature>
<feature type="compositionally biased region" description="Polar residues" evidence="2">
    <location>
        <begin position="172"/>
        <end position="182"/>
    </location>
</feature>
<feature type="coiled-coil region" evidence="1">
    <location>
        <begin position="217"/>
        <end position="299"/>
    </location>
</feature>
<feature type="non-terminal residue" evidence="3">
    <location>
        <position position="1"/>
    </location>
</feature>
<proteinExistence type="predicted"/>
<accession>A0A0K2VA80</accession>
<dbReference type="AlphaFoldDB" id="A0A0K2VA80"/>
<reference evidence="3" key="1">
    <citation type="submission" date="2014-05" db="EMBL/GenBank/DDBJ databases">
        <authorList>
            <person name="Chronopoulou M."/>
        </authorList>
    </citation>
    <scope>NUCLEOTIDE SEQUENCE</scope>
    <source>
        <tissue evidence="3">Whole organism</tissue>
    </source>
</reference>
<organism evidence="3">
    <name type="scientific">Lepeophtheirus salmonis</name>
    <name type="common">Salmon louse</name>
    <name type="synonym">Caligus salmonis</name>
    <dbReference type="NCBI Taxonomy" id="72036"/>
    <lineage>
        <taxon>Eukaryota</taxon>
        <taxon>Metazoa</taxon>
        <taxon>Ecdysozoa</taxon>
        <taxon>Arthropoda</taxon>
        <taxon>Crustacea</taxon>
        <taxon>Multicrustacea</taxon>
        <taxon>Hexanauplia</taxon>
        <taxon>Copepoda</taxon>
        <taxon>Siphonostomatoida</taxon>
        <taxon>Caligidae</taxon>
        <taxon>Lepeophtheirus</taxon>
    </lineage>
</organism>
<feature type="coiled-coil region" evidence="1">
    <location>
        <begin position="475"/>
        <end position="533"/>
    </location>
</feature>
<keyword evidence="1" id="KW-0175">Coiled coil</keyword>
<feature type="coiled-coil region" evidence="1">
    <location>
        <begin position="328"/>
        <end position="362"/>
    </location>
</feature>